<keyword evidence="2 3" id="KW-0802">TPR repeat</keyword>
<dbReference type="Proteomes" id="UP000190896">
    <property type="component" value="Unassembled WGS sequence"/>
</dbReference>
<sequence>MNQSAMFQIQQAERMWRSGNVGKADQMLKSILKRDPKNFHALHLSALIAFQTGNHPDSRQFFEQAFALNRRDSHLWLNYGNLMNTMGEFEEAEKAFRKALDLQPGMPSANSGIGMSLSGRKLHGKAIPFYNREISKNPDFVAAYNNLGLALLECDRTEEAIEKLTVAVERQPSFVQAVKNLGSAYSRAGNAELAMEQYHKALKLAPNDTGILFNVAVSGMELGRFEDAERALREIEKKAPNDFRCQMIFGNLLMERGRIDESMTYFQKAAEHGGDQVLVNLGLGRACSRLGRFSEAADYYNKVLSIDPTFTDALAGLSTISGNNDAEKLISQLESMLEIADLPDQTSRRIQFSLGEVCDKAGLFDKAFGYYGNGNALKDASFDQPAYEQLITDMIEFFSAEYFEKWNGIGNCSERPVFVVGTPRSGTTLTEQILASHSQVFGAGELDYFGNLQRNVSSRIGGDEAYPSCLDQIGGELADELAADFLDHLAEKDATALRVVDKMPGNFLHLGLIALLFPNVKIIHCQRNPMDACLSIYFQDFGGHHPYAYDLENLGFYYKQYQRLMDHWRQVLPNPMLDSNYEELVANQEEMSRRLVDFVGLEWEDACLEFHKTERVVKTASIWQARQPIYTKSVERWRNYENHLGPLMRALDVE</sequence>
<dbReference type="Pfam" id="PF13469">
    <property type="entry name" value="Sulfotransfer_3"/>
    <property type="match status" value="1"/>
</dbReference>
<keyword evidence="5" id="KW-1185">Reference proteome</keyword>
<evidence type="ECO:0000313" key="5">
    <source>
        <dbReference type="Proteomes" id="UP000190896"/>
    </source>
</evidence>
<dbReference type="SUPFAM" id="SSF48452">
    <property type="entry name" value="TPR-like"/>
    <property type="match status" value="2"/>
</dbReference>
<dbReference type="Pfam" id="PF13432">
    <property type="entry name" value="TPR_16"/>
    <property type="match status" value="2"/>
</dbReference>
<protein>
    <submittedName>
        <fullName evidence="4">Uncharacterized protein</fullName>
    </submittedName>
</protein>
<evidence type="ECO:0000256" key="1">
    <source>
        <dbReference type="ARBA" id="ARBA00022737"/>
    </source>
</evidence>
<dbReference type="Pfam" id="PF13181">
    <property type="entry name" value="TPR_8"/>
    <property type="match status" value="1"/>
</dbReference>
<dbReference type="RefSeq" id="WP_078485759.1">
    <property type="nucleotide sequence ID" value="NZ_MPRJ01000006.1"/>
</dbReference>
<dbReference type="AlphaFoldDB" id="A0A1T2KXK5"/>
<proteinExistence type="predicted"/>
<dbReference type="SUPFAM" id="SSF52540">
    <property type="entry name" value="P-loop containing nucleoside triphosphate hydrolases"/>
    <property type="match status" value="1"/>
</dbReference>
<feature type="repeat" description="TPR" evidence="3">
    <location>
        <begin position="175"/>
        <end position="208"/>
    </location>
</feature>
<gene>
    <name evidence="4" type="ORF">BOW51_01485</name>
</gene>
<dbReference type="InterPro" id="IPR019734">
    <property type="entry name" value="TPR_rpt"/>
</dbReference>
<dbReference type="Pfam" id="PF13431">
    <property type="entry name" value="TPR_17"/>
    <property type="match status" value="1"/>
</dbReference>
<dbReference type="PROSITE" id="PS50005">
    <property type="entry name" value="TPR"/>
    <property type="match status" value="4"/>
</dbReference>
<dbReference type="InterPro" id="IPR011990">
    <property type="entry name" value="TPR-like_helical_dom_sf"/>
</dbReference>
<dbReference type="Gene3D" id="1.25.40.10">
    <property type="entry name" value="Tetratricopeptide repeat domain"/>
    <property type="match status" value="1"/>
</dbReference>
<feature type="repeat" description="TPR" evidence="3">
    <location>
        <begin position="73"/>
        <end position="106"/>
    </location>
</feature>
<feature type="repeat" description="TPR" evidence="3">
    <location>
        <begin position="277"/>
        <end position="310"/>
    </location>
</feature>
<organism evidence="4 5">
    <name type="scientific">Solemya velesiana gill symbiont</name>
    <dbReference type="NCBI Taxonomy" id="1918948"/>
    <lineage>
        <taxon>Bacteria</taxon>
        <taxon>Pseudomonadati</taxon>
        <taxon>Pseudomonadota</taxon>
        <taxon>Gammaproteobacteria</taxon>
        <taxon>sulfur-oxidizing symbionts</taxon>
    </lineage>
</organism>
<reference evidence="4 5" key="1">
    <citation type="submission" date="2016-11" db="EMBL/GenBank/DDBJ databases">
        <title>Mixed transmission modes and dynamic genome evolution in an obligate animal-bacterial symbiosis.</title>
        <authorList>
            <person name="Russell S.L."/>
            <person name="Corbett-Detig R.B."/>
            <person name="Cavanaugh C.M."/>
        </authorList>
    </citation>
    <scope>NUCLEOTIDE SEQUENCE [LARGE SCALE GENOMIC DNA]</scope>
    <source>
        <strain evidence="4">Se-Cadez</strain>
    </source>
</reference>
<dbReference type="InterPro" id="IPR051685">
    <property type="entry name" value="Ycf3/AcsC/BcsC/TPR_MFPF"/>
</dbReference>
<dbReference type="Pfam" id="PF14559">
    <property type="entry name" value="TPR_19"/>
    <property type="match status" value="1"/>
</dbReference>
<keyword evidence="1" id="KW-0677">Repeat</keyword>
<comment type="caution">
    <text evidence="4">The sequence shown here is derived from an EMBL/GenBank/DDBJ whole genome shotgun (WGS) entry which is preliminary data.</text>
</comment>
<evidence type="ECO:0000256" key="3">
    <source>
        <dbReference type="PROSITE-ProRule" id="PRU00339"/>
    </source>
</evidence>
<dbReference type="OrthoDB" id="9815894at2"/>
<dbReference type="InterPro" id="IPR027417">
    <property type="entry name" value="P-loop_NTPase"/>
</dbReference>
<evidence type="ECO:0000256" key="2">
    <source>
        <dbReference type="ARBA" id="ARBA00022803"/>
    </source>
</evidence>
<dbReference type="Gene3D" id="3.40.50.300">
    <property type="entry name" value="P-loop containing nucleotide triphosphate hydrolases"/>
    <property type="match status" value="1"/>
</dbReference>
<feature type="repeat" description="TPR" evidence="3">
    <location>
        <begin position="141"/>
        <end position="174"/>
    </location>
</feature>
<dbReference type="SMART" id="SM00028">
    <property type="entry name" value="TPR"/>
    <property type="match status" value="8"/>
</dbReference>
<dbReference type="PANTHER" id="PTHR44943:SF8">
    <property type="entry name" value="TPR REPEAT-CONTAINING PROTEIN MJ0263"/>
    <property type="match status" value="1"/>
</dbReference>
<dbReference type="PROSITE" id="PS50293">
    <property type="entry name" value="TPR_REGION"/>
    <property type="match status" value="2"/>
</dbReference>
<accession>A0A1T2KXK5</accession>
<name>A0A1T2KXK5_9GAMM</name>
<dbReference type="PANTHER" id="PTHR44943">
    <property type="entry name" value="CELLULOSE SYNTHASE OPERON PROTEIN C"/>
    <property type="match status" value="1"/>
</dbReference>
<evidence type="ECO:0000313" key="4">
    <source>
        <dbReference type="EMBL" id="OOZ37597.1"/>
    </source>
</evidence>
<dbReference type="EMBL" id="MPRJ01000006">
    <property type="protein sequence ID" value="OOZ37597.1"/>
    <property type="molecule type" value="Genomic_DNA"/>
</dbReference>